<accession>A0ABS5ZEE9</accession>
<evidence type="ECO:0000313" key="1">
    <source>
        <dbReference type="EMBL" id="MBU2712370.1"/>
    </source>
</evidence>
<dbReference type="RefSeq" id="WP_215820593.1">
    <property type="nucleotide sequence ID" value="NZ_JAGSOY010000036.1"/>
</dbReference>
<dbReference type="PANTHER" id="PTHR39338">
    <property type="entry name" value="BLL5662 PROTEIN-RELATED"/>
    <property type="match status" value="1"/>
</dbReference>
<organism evidence="1 2">
    <name type="scientific">Zooshikella harenae</name>
    <dbReference type="NCBI Taxonomy" id="2827238"/>
    <lineage>
        <taxon>Bacteria</taxon>
        <taxon>Pseudomonadati</taxon>
        <taxon>Pseudomonadota</taxon>
        <taxon>Gammaproteobacteria</taxon>
        <taxon>Oceanospirillales</taxon>
        <taxon>Zooshikellaceae</taxon>
        <taxon>Zooshikella</taxon>
    </lineage>
</organism>
<proteinExistence type="predicted"/>
<keyword evidence="2" id="KW-1185">Reference proteome</keyword>
<dbReference type="PANTHER" id="PTHR39338:SF7">
    <property type="entry name" value="BLL6692 PROTEIN"/>
    <property type="match status" value="1"/>
</dbReference>
<dbReference type="InterPro" id="IPR008912">
    <property type="entry name" value="Uncharacterised_CoxE"/>
</dbReference>
<sequence length="392" mass="45756">MLVRFFLTLKSAQIPVSIRELLDLLTALETQLVFANIDDFYYLARTCLIKDERFFDRYDQAFSQFFSGIAALDDVLATLIPEDWLRKEFIRQLTPEEKQQIAALGGLDKLLETFKKRLQEQQSRHQGGNRWIGTGGTSPFGAYGYNPEGIRMGQHESRQQRAVKVWDQRQFRNLDGDVEVGTRNVKLALRHLRRFARTGASEQLDLDDTISATAKNAGLLDVRMKPERHNAVKVLLFMDIGGTMDAHVHVCEELFTAARSEFKHLAFFYFHNFIYEFVWQDNLRRQSERIPIWDILHRYGEDYKVIFVGDATMSPYEISYPGGSVEHWNEEPGSVWMQRVMQTYSKVVWLNPYLETHWSYTPSTLMIQQLVKEQMYPLTLQGLEGAMKYLRR</sequence>
<reference evidence="1 2" key="1">
    <citation type="submission" date="2021-04" db="EMBL/GenBank/DDBJ databases">
        <authorList>
            <person name="Pira H."/>
            <person name="Risdian C."/>
            <person name="Wink J."/>
        </authorList>
    </citation>
    <scope>NUCLEOTIDE SEQUENCE [LARGE SCALE GENOMIC DNA]</scope>
    <source>
        <strain evidence="1 2">WH53</strain>
    </source>
</reference>
<gene>
    <name evidence="1" type="ORF">KCG35_14990</name>
</gene>
<protein>
    <submittedName>
        <fullName evidence="1">VWA domain-containing protein</fullName>
    </submittedName>
</protein>
<evidence type="ECO:0000313" key="2">
    <source>
        <dbReference type="Proteomes" id="UP000690515"/>
    </source>
</evidence>
<name>A0ABS5ZEE9_9GAMM</name>
<dbReference type="EMBL" id="JAGSOY010000036">
    <property type="protein sequence ID" value="MBU2712370.1"/>
    <property type="molecule type" value="Genomic_DNA"/>
</dbReference>
<dbReference type="Pfam" id="PF05762">
    <property type="entry name" value="VWA_CoxE"/>
    <property type="match status" value="1"/>
</dbReference>
<dbReference type="Proteomes" id="UP000690515">
    <property type="component" value="Unassembled WGS sequence"/>
</dbReference>
<comment type="caution">
    <text evidence="1">The sequence shown here is derived from an EMBL/GenBank/DDBJ whole genome shotgun (WGS) entry which is preliminary data.</text>
</comment>